<dbReference type="Proteomes" id="UP000887564">
    <property type="component" value="Unplaced"/>
</dbReference>
<accession>A0A914RU61</accession>
<proteinExistence type="predicted"/>
<sequence>MLVQEERLSQADAALVHAKKFSSFSGTLAELCIHREVLLCRERLSALRRELERFKMMHTIKKRIPELSPRTQNTFDVSSITIFLNRNFCIRNVDEGCGLIRAFEKSYRNFGCKWVSLPLKISMSAIWQSAALLKKHALIREARPMHAEPC</sequence>
<evidence type="ECO:0000313" key="2">
    <source>
        <dbReference type="WBParaSite" id="PEQ_0000981201-mRNA-1"/>
    </source>
</evidence>
<keyword evidence="1" id="KW-1185">Reference proteome</keyword>
<dbReference type="AlphaFoldDB" id="A0A914RU61"/>
<dbReference type="WBParaSite" id="PEQ_0000981201-mRNA-1">
    <property type="protein sequence ID" value="PEQ_0000981201-mRNA-1"/>
    <property type="gene ID" value="PEQ_0000981201"/>
</dbReference>
<reference evidence="2" key="1">
    <citation type="submission" date="2022-11" db="UniProtKB">
        <authorList>
            <consortium name="WormBaseParasite"/>
        </authorList>
    </citation>
    <scope>IDENTIFICATION</scope>
</reference>
<protein>
    <submittedName>
        <fullName evidence="2">Uncharacterized protein</fullName>
    </submittedName>
</protein>
<name>A0A914RU61_PAREQ</name>
<evidence type="ECO:0000313" key="1">
    <source>
        <dbReference type="Proteomes" id="UP000887564"/>
    </source>
</evidence>
<organism evidence="1 2">
    <name type="scientific">Parascaris equorum</name>
    <name type="common">Equine roundworm</name>
    <dbReference type="NCBI Taxonomy" id="6256"/>
    <lineage>
        <taxon>Eukaryota</taxon>
        <taxon>Metazoa</taxon>
        <taxon>Ecdysozoa</taxon>
        <taxon>Nematoda</taxon>
        <taxon>Chromadorea</taxon>
        <taxon>Rhabditida</taxon>
        <taxon>Spirurina</taxon>
        <taxon>Ascaridomorpha</taxon>
        <taxon>Ascaridoidea</taxon>
        <taxon>Ascarididae</taxon>
        <taxon>Parascaris</taxon>
    </lineage>
</organism>